<reference evidence="2 3" key="1">
    <citation type="submission" date="2023-05" db="EMBL/GenBank/DDBJ databases">
        <title>Streptantibioticus silvisoli sp. nov., acidotolerant actinomycetes 1 from pine litter.</title>
        <authorList>
            <person name="Swiecimska M."/>
            <person name="Golinska P."/>
            <person name="Sangal V."/>
            <person name="Wachnowicz B."/>
            <person name="Goodfellow M."/>
        </authorList>
    </citation>
    <scope>NUCLEOTIDE SEQUENCE [LARGE SCALE GENOMIC DNA]</scope>
    <source>
        <strain evidence="2 3">DSM 42109</strain>
    </source>
</reference>
<evidence type="ECO:0000313" key="3">
    <source>
        <dbReference type="Proteomes" id="UP001214441"/>
    </source>
</evidence>
<keyword evidence="3" id="KW-1185">Reference proteome</keyword>
<protein>
    <submittedName>
        <fullName evidence="2">LuxR C-terminal-related transcriptional regulator</fullName>
    </submittedName>
</protein>
<dbReference type="SUPFAM" id="SSF46894">
    <property type="entry name" value="C-terminal effector domain of the bipartite response regulators"/>
    <property type="match status" value="1"/>
</dbReference>
<gene>
    <name evidence="2" type="ORF">NMN56_012470</name>
</gene>
<dbReference type="InterPro" id="IPR036388">
    <property type="entry name" value="WH-like_DNA-bd_sf"/>
</dbReference>
<dbReference type="Proteomes" id="UP001214441">
    <property type="component" value="Unassembled WGS sequence"/>
</dbReference>
<proteinExistence type="predicted"/>
<organism evidence="2 3">
    <name type="scientific">Streptomyces iconiensis</name>
    <dbReference type="NCBI Taxonomy" id="1384038"/>
    <lineage>
        <taxon>Bacteria</taxon>
        <taxon>Bacillati</taxon>
        <taxon>Actinomycetota</taxon>
        <taxon>Actinomycetes</taxon>
        <taxon>Kitasatosporales</taxon>
        <taxon>Streptomycetaceae</taxon>
        <taxon>Streptomyces</taxon>
    </lineage>
</organism>
<evidence type="ECO:0000259" key="1">
    <source>
        <dbReference type="SMART" id="SM00421"/>
    </source>
</evidence>
<evidence type="ECO:0000313" key="2">
    <source>
        <dbReference type="EMBL" id="MDJ1132753.1"/>
    </source>
</evidence>
<comment type="caution">
    <text evidence="2">The sequence shown here is derived from an EMBL/GenBank/DDBJ whole genome shotgun (WGS) entry which is preliminary data.</text>
</comment>
<dbReference type="RefSeq" id="WP_274040107.1">
    <property type="nucleotide sequence ID" value="NZ_JANCPR020000010.1"/>
</dbReference>
<sequence>MTSLNGPKANELDTACIAAYDHAVRQGVFTNSEIAEQLSCDAAEVSRIRKVLTDQRLLVCCGLDQPAVPASPELAEAELSAELEADIAERRQRIVMIHRQMRSLTPIYRKHWQAPFPSGGSRLIEDPAEVRRELAAATRKCAQEAFTVQPGGGRSPGTLNEAVARDTAMLERGVSMRILYQHTARASLATRTYVRKVSDVGAEVRTADEIYERLIIFDRAVAFVPQQRKDGGAPGAAIVTDPTIVLFLWNLHDKMWAAARPYDPSEVEYTSTSDEIKTSILRLMATGLKDDVIARRLGMATRTCRRYMAGIMDELGATSRFQAGMRATALGLVKRDPGLPVESGAPD</sequence>
<dbReference type="SMART" id="SM00421">
    <property type="entry name" value="HTH_LUXR"/>
    <property type="match status" value="1"/>
</dbReference>
<dbReference type="Pfam" id="PF00196">
    <property type="entry name" value="GerE"/>
    <property type="match status" value="1"/>
</dbReference>
<accession>A0ABT6ZUL8</accession>
<dbReference type="PANTHER" id="PTHR34293:SF1">
    <property type="entry name" value="HTH-TYPE TRANSCRIPTIONAL REGULATOR TRMBL2"/>
    <property type="match status" value="1"/>
</dbReference>
<name>A0ABT6ZUL8_9ACTN</name>
<dbReference type="EMBL" id="JANCPR020000010">
    <property type="protein sequence ID" value="MDJ1132753.1"/>
    <property type="molecule type" value="Genomic_DNA"/>
</dbReference>
<dbReference type="Gene3D" id="1.10.10.10">
    <property type="entry name" value="Winged helix-like DNA-binding domain superfamily/Winged helix DNA-binding domain"/>
    <property type="match status" value="1"/>
</dbReference>
<dbReference type="InterPro" id="IPR000792">
    <property type="entry name" value="Tscrpt_reg_LuxR_C"/>
</dbReference>
<feature type="domain" description="HTH luxR-type" evidence="1">
    <location>
        <begin position="278"/>
        <end position="327"/>
    </location>
</feature>
<dbReference type="InterPro" id="IPR016032">
    <property type="entry name" value="Sig_transdc_resp-reg_C-effctor"/>
</dbReference>
<dbReference type="InterPro" id="IPR051797">
    <property type="entry name" value="TrmB-like"/>
</dbReference>
<dbReference type="PANTHER" id="PTHR34293">
    <property type="entry name" value="HTH-TYPE TRANSCRIPTIONAL REGULATOR TRMBL2"/>
    <property type="match status" value="1"/>
</dbReference>